<evidence type="ECO:0000313" key="4">
    <source>
        <dbReference type="Proteomes" id="UP001597068"/>
    </source>
</evidence>
<dbReference type="Pfam" id="PF03772">
    <property type="entry name" value="Competence"/>
    <property type="match status" value="1"/>
</dbReference>
<keyword evidence="1" id="KW-0812">Transmembrane</keyword>
<dbReference type="RefSeq" id="WP_253647814.1">
    <property type="nucleotide sequence ID" value="NZ_BAAAMO010000002.1"/>
</dbReference>
<name>A0ABW3G0C3_9NOCA</name>
<feature type="transmembrane region" description="Helical" evidence="1">
    <location>
        <begin position="28"/>
        <end position="50"/>
    </location>
</feature>
<organism evidence="3 4">
    <name type="scientific">Williamsia deligens</name>
    <dbReference type="NCBI Taxonomy" id="321325"/>
    <lineage>
        <taxon>Bacteria</taxon>
        <taxon>Bacillati</taxon>
        <taxon>Actinomycetota</taxon>
        <taxon>Actinomycetes</taxon>
        <taxon>Mycobacteriales</taxon>
        <taxon>Nocardiaceae</taxon>
        <taxon>Williamsia</taxon>
    </lineage>
</organism>
<proteinExistence type="predicted"/>
<feature type="transmembrane region" description="Helical" evidence="1">
    <location>
        <begin position="59"/>
        <end position="82"/>
    </location>
</feature>
<sequence>MARPSADLRLVGPATGCWAATAVGVIGGWGAAASVCVVAVVVGASSAVVLRRRGAAHMLAWTVLAAAGVTAGFALAVTVRAYTVDSAALATTAMGHKTTVGITVTDDPQFIRGPGPARVRLAAQATQVGGRGGRVPVTVIAPATGWADLVPGQTAVAVVSVTRPRRRDLTAATLRAGADPRAVRAPPVHQRWAGGVRDRLATVSRAALGARESGLLPGMVIGDTAGLGDDMVDDFRRCGLTHLLAVSGETNTMGLLSQRRAVGFGPW</sequence>
<evidence type="ECO:0000256" key="1">
    <source>
        <dbReference type="SAM" id="Phobius"/>
    </source>
</evidence>
<comment type="caution">
    <text evidence="3">The sequence shown here is derived from an EMBL/GenBank/DDBJ whole genome shotgun (WGS) entry which is preliminary data.</text>
</comment>
<dbReference type="Proteomes" id="UP001597068">
    <property type="component" value="Unassembled WGS sequence"/>
</dbReference>
<feature type="domain" description="ComEC/Rec2-related protein" evidence="2">
    <location>
        <begin position="219"/>
        <end position="248"/>
    </location>
</feature>
<keyword evidence="1" id="KW-0472">Membrane</keyword>
<reference evidence="4" key="1">
    <citation type="journal article" date="2019" name="Int. J. Syst. Evol. Microbiol.">
        <title>The Global Catalogue of Microorganisms (GCM) 10K type strain sequencing project: providing services to taxonomists for standard genome sequencing and annotation.</title>
        <authorList>
            <consortium name="The Broad Institute Genomics Platform"/>
            <consortium name="The Broad Institute Genome Sequencing Center for Infectious Disease"/>
            <person name="Wu L."/>
            <person name="Ma J."/>
        </authorList>
    </citation>
    <scope>NUCLEOTIDE SEQUENCE [LARGE SCALE GENOMIC DNA]</scope>
    <source>
        <strain evidence="4">CCUG 50873</strain>
    </source>
</reference>
<evidence type="ECO:0000259" key="2">
    <source>
        <dbReference type="Pfam" id="PF03772"/>
    </source>
</evidence>
<keyword evidence="4" id="KW-1185">Reference proteome</keyword>
<protein>
    <submittedName>
        <fullName evidence="3">ComEC/Rec2 family competence protein</fullName>
    </submittedName>
</protein>
<dbReference type="InterPro" id="IPR004477">
    <property type="entry name" value="ComEC_N"/>
</dbReference>
<keyword evidence="1" id="KW-1133">Transmembrane helix</keyword>
<gene>
    <name evidence="3" type="ORF">ACFQ04_00035</name>
</gene>
<accession>A0ABW3G0C3</accession>
<evidence type="ECO:0000313" key="3">
    <source>
        <dbReference type="EMBL" id="MFD0924114.1"/>
    </source>
</evidence>
<dbReference type="EMBL" id="JBHTIL010000001">
    <property type="protein sequence ID" value="MFD0924114.1"/>
    <property type="molecule type" value="Genomic_DNA"/>
</dbReference>